<dbReference type="EMBL" id="GL883169">
    <property type="protein sequence ID" value="EGF98810.1"/>
    <property type="molecule type" value="Genomic_DNA"/>
</dbReference>
<dbReference type="HOGENOM" id="CLU_196965_0_0_1"/>
<protein>
    <submittedName>
        <fullName evidence="2">Secreted protein</fullName>
    </submittedName>
</protein>
<reference evidence="3" key="1">
    <citation type="journal article" date="2011" name="Proc. Natl. Acad. Sci. U.S.A.">
        <title>Obligate biotrophy features unraveled by the genomic analysis of rust fungi.</title>
        <authorList>
            <person name="Duplessis S."/>
            <person name="Cuomo C.A."/>
            <person name="Lin Y.-C."/>
            <person name="Aerts A."/>
            <person name="Tisserant E."/>
            <person name="Veneault-Fourrey C."/>
            <person name="Joly D.L."/>
            <person name="Hacquard S."/>
            <person name="Amselem J."/>
            <person name="Cantarel B.L."/>
            <person name="Chiu R."/>
            <person name="Coutinho P.M."/>
            <person name="Feau N."/>
            <person name="Field M."/>
            <person name="Frey P."/>
            <person name="Gelhaye E."/>
            <person name="Goldberg J."/>
            <person name="Grabherr M.G."/>
            <person name="Kodira C.D."/>
            <person name="Kohler A."/>
            <person name="Kuees U."/>
            <person name="Lindquist E.A."/>
            <person name="Lucas S.M."/>
            <person name="Mago R."/>
            <person name="Mauceli E."/>
            <person name="Morin E."/>
            <person name="Murat C."/>
            <person name="Pangilinan J.L."/>
            <person name="Park R."/>
            <person name="Pearson M."/>
            <person name="Quesneville H."/>
            <person name="Rouhier N."/>
            <person name="Sakthikumar S."/>
            <person name="Salamov A.A."/>
            <person name="Schmutz J."/>
            <person name="Selles B."/>
            <person name="Shapiro H."/>
            <person name="Tanguay P."/>
            <person name="Tuskan G.A."/>
            <person name="Henrissat B."/>
            <person name="Van de Peer Y."/>
            <person name="Rouze P."/>
            <person name="Ellis J.G."/>
            <person name="Dodds P.N."/>
            <person name="Schein J.E."/>
            <person name="Zhong S."/>
            <person name="Hamelin R.C."/>
            <person name="Grigoriev I.V."/>
            <person name="Szabo L.J."/>
            <person name="Martin F."/>
        </authorList>
    </citation>
    <scope>NUCLEOTIDE SEQUENCE [LARGE SCALE GENOMIC DNA]</scope>
    <source>
        <strain evidence="3">98AG31 / pathotype 3-4-7</strain>
    </source>
</reference>
<evidence type="ECO:0000313" key="2">
    <source>
        <dbReference type="EMBL" id="EGF98810.1"/>
    </source>
</evidence>
<feature type="chain" id="PRO_5003321373" evidence="1">
    <location>
        <begin position="19"/>
        <end position="76"/>
    </location>
</feature>
<organism evidence="3">
    <name type="scientific">Melampsora larici-populina (strain 98AG31 / pathotype 3-4-7)</name>
    <name type="common">Poplar leaf rust fungus</name>
    <dbReference type="NCBI Taxonomy" id="747676"/>
    <lineage>
        <taxon>Eukaryota</taxon>
        <taxon>Fungi</taxon>
        <taxon>Dikarya</taxon>
        <taxon>Basidiomycota</taxon>
        <taxon>Pucciniomycotina</taxon>
        <taxon>Pucciniomycetes</taxon>
        <taxon>Pucciniales</taxon>
        <taxon>Melampsoraceae</taxon>
        <taxon>Melampsora</taxon>
    </lineage>
</organism>
<dbReference type="AlphaFoldDB" id="F4S983"/>
<name>F4S983_MELLP</name>
<sequence length="76" mass="8069">MLFLQLVIAATLAIIVSTSPLQKDPISTDNTVLQRRATAVEVFGKRSHEQNPCRKCGTTACGTPGSRCPAMGCCGF</sequence>
<dbReference type="KEGG" id="mlr:MELLADRAFT_124387"/>
<keyword evidence="1" id="KW-0732">Signal</keyword>
<dbReference type="VEuPathDB" id="FungiDB:MELLADRAFT_124387"/>
<evidence type="ECO:0000313" key="3">
    <source>
        <dbReference type="Proteomes" id="UP000001072"/>
    </source>
</evidence>
<dbReference type="InParanoid" id="F4S983"/>
<dbReference type="GeneID" id="18926755"/>
<gene>
    <name evidence="2" type="ORF">MELLADRAFT_124387</name>
</gene>
<feature type="signal peptide" evidence="1">
    <location>
        <begin position="1"/>
        <end position="18"/>
    </location>
</feature>
<dbReference type="RefSeq" id="XP_007417967.1">
    <property type="nucleotide sequence ID" value="XM_007417905.1"/>
</dbReference>
<accession>F4S983</accession>
<dbReference type="Proteomes" id="UP000001072">
    <property type="component" value="Unassembled WGS sequence"/>
</dbReference>
<keyword evidence="3" id="KW-1185">Reference proteome</keyword>
<proteinExistence type="predicted"/>
<evidence type="ECO:0000256" key="1">
    <source>
        <dbReference type="SAM" id="SignalP"/>
    </source>
</evidence>